<organism evidence="2 3">
    <name type="scientific">Chara braunii</name>
    <name type="common">Braun's stonewort</name>
    <dbReference type="NCBI Taxonomy" id="69332"/>
    <lineage>
        <taxon>Eukaryota</taxon>
        <taxon>Viridiplantae</taxon>
        <taxon>Streptophyta</taxon>
        <taxon>Charophyceae</taxon>
        <taxon>Charales</taxon>
        <taxon>Characeae</taxon>
        <taxon>Chara</taxon>
    </lineage>
</organism>
<name>A0A388KP76_CHABU</name>
<gene>
    <name evidence="2" type="ORF">CBR_g10792</name>
</gene>
<proteinExistence type="predicted"/>
<dbReference type="Gramene" id="GBG71854">
    <property type="protein sequence ID" value="GBG71854"/>
    <property type="gene ID" value="CBR_g10792"/>
</dbReference>
<dbReference type="OrthoDB" id="2019590at2759"/>
<feature type="compositionally biased region" description="Basic residues" evidence="1">
    <location>
        <begin position="91"/>
        <end position="103"/>
    </location>
</feature>
<feature type="region of interest" description="Disordered" evidence="1">
    <location>
        <begin position="256"/>
        <end position="276"/>
    </location>
</feature>
<dbReference type="PANTHER" id="PTHR35716">
    <property type="entry name" value="OS05G0574700 PROTEIN-RELATED"/>
    <property type="match status" value="1"/>
</dbReference>
<feature type="region of interest" description="Disordered" evidence="1">
    <location>
        <begin position="91"/>
        <end position="149"/>
    </location>
</feature>
<dbReference type="Proteomes" id="UP000265515">
    <property type="component" value="Unassembled WGS sequence"/>
</dbReference>
<evidence type="ECO:0000256" key="1">
    <source>
        <dbReference type="SAM" id="MobiDB-lite"/>
    </source>
</evidence>
<dbReference type="AlphaFoldDB" id="A0A388KP76"/>
<evidence type="ECO:0000313" key="2">
    <source>
        <dbReference type="EMBL" id="GBG71854.1"/>
    </source>
</evidence>
<reference evidence="2 3" key="1">
    <citation type="journal article" date="2018" name="Cell">
        <title>The Chara Genome: Secondary Complexity and Implications for Plant Terrestrialization.</title>
        <authorList>
            <person name="Nishiyama T."/>
            <person name="Sakayama H."/>
            <person name="Vries J.D."/>
            <person name="Buschmann H."/>
            <person name="Saint-Marcoux D."/>
            <person name="Ullrich K.K."/>
            <person name="Haas F.B."/>
            <person name="Vanderstraeten L."/>
            <person name="Becker D."/>
            <person name="Lang D."/>
            <person name="Vosolsobe S."/>
            <person name="Rombauts S."/>
            <person name="Wilhelmsson P.K.I."/>
            <person name="Janitza P."/>
            <person name="Kern R."/>
            <person name="Heyl A."/>
            <person name="Rumpler F."/>
            <person name="Villalobos L.I.A.C."/>
            <person name="Clay J.M."/>
            <person name="Skokan R."/>
            <person name="Toyoda A."/>
            <person name="Suzuki Y."/>
            <person name="Kagoshima H."/>
            <person name="Schijlen E."/>
            <person name="Tajeshwar N."/>
            <person name="Catarino B."/>
            <person name="Hetherington A.J."/>
            <person name="Saltykova A."/>
            <person name="Bonnot C."/>
            <person name="Breuninger H."/>
            <person name="Symeonidi A."/>
            <person name="Radhakrishnan G.V."/>
            <person name="Van Nieuwerburgh F."/>
            <person name="Deforce D."/>
            <person name="Chang C."/>
            <person name="Karol K.G."/>
            <person name="Hedrich R."/>
            <person name="Ulvskov P."/>
            <person name="Glockner G."/>
            <person name="Delwiche C.F."/>
            <person name="Petrasek J."/>
            <person name="Van de Peer Y."/>
            <person name="Friml J."/>
            <person name="Beilby M."/>
            <person name="Dolan L."/>
            <person name="Kohara Y."/>
            <person name="Sugano S."/>
            <person name="Fujiyama A."/>
            <person name="Delaux P.-M."/>
            <person name="Quint M."/>
            <person name="TheiBen G."/>
            <person name="Hagemann M."/>
            <person name="Harholt J."/>
            <person name="Dunand C."/>
            <person name="Zachgo S."/>
            <person name="Langdale J."/>
            <person name="Maumus F."/>
            <person name="Straeten D.V.D."/>
            <person name="Gould S.B."/>
            <person name="Rensing S.A."/>
        </authorList>
    </citation>
    <scope>NUCLEOTIDE SEQUENCE [LARGE SCALE GENOMIC DNA]</scope>
    <source>
        <strain evidence="2 3">S276</strain>
    </source>
</reference>
<dbReference type="PANTHER" id="PTHR35716:SF4">
    <property type="entry name" value="ARGININE DECARBOXYLASE"/>
    <property type="match status" value="1"/>
</dbReference>
<sequence>MASLGRIVYEGEVMAGARFIGQSVAPVMPLGEPHPTSRFNYKDRPCRDVGFLVRRSPPLCLNLGGFSPAIASNESKVREGQQPCVYGRTLTSRHSHNHNHSHSKGSGSSSGRRRFTGGITPPAPTMAVRAEDGSHSHDGDEPEDLDRKSIDDPAVADELAREFARLINEKQTSRPFEVRPSALLPPTAVVEALVRPPVTAARSWEAAERWLRLEEFSAVLHQPPYSAIIGCCHWEVASPLQFHGPGDKRAVQAVKITSSSRAESGTGKGEGEGEGMVREEERTFVYTFCLEKVEAGAYRGCWMVVGARVGDYANV</sequence>
<evidence type="ECO:0000313" key="3">
    <source>
        <dbReference type="Proteomes" id="UP000265515"/>
    </source>
</evidence>
<comment type="caution">
    <text evidence="2">The sequence shown here is derived from an EMBL/GenBank/DDBJ whole genome shotgun (WGS) entry which is preliminary data.</text>
</comment>
<accession>A0A388KP76</accession>
<keyword evidence="3" id="KW-1185">Reference proteome</keyword>
<protein>
    <submittedName>
        <fullName evidence="2">Uncharacterized protein</fullName>
    </submittedName>
</protein>
<dbReference type="EMBL" id="BFEA01000154">
    <property type="protein sequence ID" value="GBG71854.1"/>
    <property type="molecule type" value="Genomic_DNA"/>
</dbReference>
<feature type="compositionally biased region" description="Basic and acidic residues" evidence="1">
    <location>
        <begin position="129"/>
        <end position="149"/>
    </location>
</feature>